<sequence length="375" mass="42357">MFCRGISGFARIGARSLSKNVQRRTRLQFAAVLNRRTRYFSSENVTNTEISSVRLWSDGGGEDVVSNPFDDFGAWHHAEPKSFLHNVSVDTVGKSTAIGHRQANEDSYKLIELQPDLYYFAVFDGHGGSVAVDFVSEHLHDCIKHFYSSEKNIESVLVDAFTKCNSDLEDYCKWLMERGKAGTRAMYYIVVQQRLLLCYGMVQILQWQASGDSGALICRMDDAVALTNEHHPSREDEHLRISLFNGWIDWGLSSPKVNGKLAMTRSIGDFHLKPYGVIAIPEIQQLKLDHKTDAFIVLHTDGMSHVMSDKEITDLVRTCPDAEHAANILTSCAIQYGSEDNITAIVIPLRLWAKTHTQQVSKEHSLLKNMRINYM</sequence>
<evidence type="ECO:0000259" key="5">
    <source>
        <dbReference type="PROSITE" id="PS51746"/>
    </source>
</evidence>
<organism evidence="6 7">
    <name type="scientific">Desmophyllum pertusum</name>
    <dbReference type="NCBI Taxonomy" id="174260"/>
    <lineage>
        <taxon>Eukaryota</taxon>
        <taxon>Metazoa</taxon>
        <taxon>Cnidaria</taxon>
        <taxon>Anthozoa</taxon>
        <taxon>Hexacorallia</taxon>
        <taxon>Scleractinia</taxon>
        <taxon>Caryophylliina</taxon>
        <taxon>Caryophylliidae</taxon>
        <taxon>Desmophyllum</taxon>
    </lineage>
</organism>
<gene>
    <name evidence="6" type="primary">PPM1K_1</name>
    <name evidence="6" type="ORF">OS493_036583</name>
</gene>
<evidence type="ECO:0000256" key="3">
    <source>
        <dbReference type="ARBA" id="ARBA00022912"/>
    </source>
</evidence>
<dbReference type="EC" id="3.1.3.16" evidence="6"/>
<protein>
    <submittedName>
        <fullName evidence="6">Protein phosphatase 1K, mitochondrial</fullName>
        <ecNumber evidence="6">3.1.3.16</ecNumber>
    </submittedName>
</protein>
<reference evidence="6" key="1">
    <citation type="submission" date="2023-01" db="EMBL/GenBank/DDBJ databases">
        <title>Genome assembly of the deep-sea coral Lophelia pertusa.</title>
        <authorList>
            <person name="Herrera S."/>
            <person name="Cordes E."/>
        </authorList>
    </citation>
    <scope>NUCLEOTIDE SEQUENCE</scope>
    <source>
        <strain evidence="6">USNM1676648</strain>
        <tissue evidence="6">Polyp</tissue>
    </source>
</reference>
<feature type="domain" description="PPM-type phosphatase" evidence="5">
    <location>
        <begin position="91"/>
        <end position="349"/>
    </location>
</feature>
<dbReference type="AlphaFoldDB" id="A0A9X0D5Z9"/>
<evidence type="ECO:0000313" key="7">
    <source>
        <dbReference type="Proteomes" id="UP001163046"/>
    </source>
</evidence>
<keyword evidence="3 4" id="KW-0904">Protein phosphatase</keyword>
<dbReference type="SMART" id="SM00332">
    <property type="entry name" value="PP2Cc"/>
    <property type="match status" value="1"/>
</dbReference>
<keyword evidence="2 4" id="KW-0378">Hydrolase</keyword>
<dbReference type="PROSITE" id="PS01032">
    <property type="entry name" value="PPM_1"/>
    <property type="match status" value="1"/>
</dbReference>
<dbReference type="InterPro" id="IPR036457">
    <property type="entry name" value="PPM-type-like_dom_sf"/>
</dbReference>
<dbReference type="Gene3D" id="3.60.40.10">
    <property type="entry name" value="PPM-type phosphatase domain"/>
    <property type="match status" value="1"/>
</dbReference>
<dbReference type="InterPro" id="IPR015655">
    <property type="entry name" value="PP2C"/>
</dbReference>
<evidence type="ECO:0000256" key="1">
    <source>
        <dbReference type="ARBA" id="ARBA00022723"/>
    </source>
</evidence>
<dbReference type="SUPFAM" id="SSF81606">
    <property type="entry name" value="PP2C-like"/>
    <property type="match status" value="1"/>
</dbReference>
<evidence type="ECO:0000256" key="2">
    <source>
        <dbReference type="ARBA" id="ARBA00022801"/>
    </source>
</evidence>
<dbReference type="InterPro" id="IPR000222">
    <property type="entry name" value="PP2C_BS"/>
</dbReference>
<evidence type="ECO:0000256" key="4">
    <source>
        <dbReference type="RuleBase" id="RU003465"/>
    </source>
</evidence>
<dbReference type="PANTHER" id="PTHR47992">
    <property type="entry name" value="PROTEIN PHOSPHATASE"/>
    <property type="match status" value="1"/>
</dbReference>
<dbReference type="PROSITE" id="PS51746">
    <property type="entry name" value="PPM_2"/>
    <property type="match status" value="1"/>
</dbReference>
<dbReference type="OrthoDB" id="416093at2759"/>
<dbReference type="GO" id="GO:0046872">
    <property type="term" value="F:metal ion binding"/>
    <property type="evidence" value="ECO:0007669"/>
    <property type="project" value="UniProtKB-KW"/>
</dbReference>
<dbReference type="EMBL" id="MU825458">
    <property type="protein sequence ID" value="KAJ7388617.1"/>
    <property type="molecule type" value="Genomic_DNA"/>
</dbReference>
<dbReference type="Pfam" id="PF00481">
    <property type="entry name" value="PP2C"/>
    <property type="match status" value="1"/>
</dbReference>
<keyword evidence="7" id="KW-1185">Reference proteome</keyword>
<dbReference type="Proteomes" id="UP001163046">
    <property type="component" value="Unassembled WGS sequence"/>
</dbReference>
<comment type="similarity">
    <text evidence="4">Belongs to the PP2C family.</text>
</comment>
<accession>A0A9X0D5Z9</accession>
<proteinExistence type="inferred from homology"/>
<keyword evidence="1" id="KW-0479">Metal-binding</keyword>
<dbReference type="CDD" id="cd00143">
    <property type="entry name" value="PP2Cc"/>
    <property type="match status" value="1"/>
</dbReference>
<dbReference type="InterPro" id="IPR001932">
    <property type="entry name" value="PPM-type_phosphatase-like_dom"/>
</dbReference>
<name>A0A9X0D5Z9_9CNID</name>
<dbReference type="GO" id="GO:0004722">
    <property type="term" value="F:protein serine/threonine phosphatase activity"/>
    <property type="evidence" value="ECO:0007669"/>
    <property type="project" value="UniProtKB-EC"/>
</dbReference>
<comment type="caution">
    <text evidence="6">The sequence shown here is derived from an EMBL/GenBank/DDBJ whole genome shotgun (WGS) entry which is preliminary data.</text>
</comment>
<evidence type="ECO:0000313" key="6">
    <source>
        <dbReference type="EMBL" id="KAJ7388617.1"/>
    </source>
</evidence>